<dbReference type="AlphaFoldDB" id="A0A4Q7E2Z2"/>
<feature type="compositionally biased region" description="Acidic residues" evidence="1">
    <location>
        <begin position="191"/>
        <end position="205"/>
    </location>
</feature>
<evidence type="ECO:0000313" key="2">
    <source>
        <dbReference type="EMBL" id="RZM75661.1"/>
    </source>
</evidence>
<gene>
    <name evidence="2" type="ORF">DYY88_20385</name>
</gene>
<dbReference type="Proteomes" id="UP000292459">
    <property type="component" value="Unassembled WGS sequence"/>
</dbReference>
<dbReference type="RefSeq" id="WP_052288445.1">
    <property type="nucleotide sequence ID" value="NZ_QVFV01000007.1"/>
</dbReference>
<keyword evidence="3" id="KW-1185">Reference proteome</keyword>
<dbReference type="OrthoDB" id="423098at2"/>
<protein>
    <submittedName>
        <fullName evidence="2">Uncharacterized protein</fullName>
    </submittedName>
</protein>
<accession>A0A4Q7E2Z2</accession>
<feature type="compositionally biased region" description="Low complexity" evidence="1">
    <location>
        <begin position="40"/>
        <end position="52"/>
    </location>
</feature>
<name>A0A4Q7E2Z2_9CYAN</name>
<feature type="compositionally biased region" description="Basic and acidic residues" evidence="1">
    <location>
        <begin position="316"/>
        <end position="334"/>
    </location>
</feature>
<feature type="region of interest" description="Disordered" evidence="1">
    <location>
        <begin position="289"/>
        <end position="346"/>
    </location>
</feature>
<organism evidence="2 3">
    <name type="scientific">Leptolyngbya iicbica LK</name>
    <dbReference type="NCBI Taxonomy" id="2294035"/>
    <lineage>
        <taxon>Bacteria</taxon>
        <taxon>Bacillati</taxon>
        <taxon>Cyanobacteriota</taxon>
        <taxon>Cyanophyceae</taxon>
        <taxon>Leptolyngbyales</taxon>
        <taxon>Leptolyngbyaceae</taxon>
        <taxon>Leptolyngbya group</taxon>
        <taxon>Leptolyngbya</taxon>
        <taxon>Leptolyngbya iicbica</taxon>
    </lineage>
</organism>
<reference evidence="2 3" key="1">
    <citation type="submission" date="2018-11" db="EMBL/GenBank/DDBJ databases">
        <title>Whole genome sequencing of an environmental sample.</title>
        <authorList>
            <person name="Sarangi A.N."/>
            <person name="Singh D."/>
            <person name="Tripathy S."/>
        </authorList>
    </citation>
    <scope>NUCLEOTIDE SEQUENCE [LARGE SCALE GENOMIC DNA]</scope>
    <source>
        <strain evidence="2 3">Lakshadweep</strain>
    </source>
</reference>
<feature type="region of interest" description="Disordered" evidence="1">
    <location>
        <begin position="176"/>
        <end position="212"/>
    </location>
</feature>
<comment type="caution">
    <text evidence="2">The sequence shown here is derived from an EMBL/GenBank/DDBJ whole genome shotgun (WGS) entry which is preliminary data.</text>
</comment>
<feature type="region of interest" description="Disordered" evidence="1">
    <location>
        <begin position="1"/>
        <end position="84"/>
    </location>
</feature>
<proteinExistence type="predicted"/>
<sequence>MSAAENTPPKASAPDQSQPLNGPPKRPSLRKPPPRPAATPPSAHQPASPAPALETPAASTVVTAEPAPSVPETKSSLHPIAPPSEPMQYRAIGLVRGVYQPSEEQLNRGNIVADDGTTQIDSVLLGRVTSLIKKHIDLEKPHLWVVYPRTRQATEYDADAEEESSLHLQIVGVWEPDTLGLPGENPKTEDGSDDAEADAATDEPETAVADSDAAATLPSENYFSVRGEVLAYDEDTETILVKIVQGSKRSGKGPKAFKVHVFGAIAGKTVGYFWEFEVERQGEKLVMTDGRPIRMVPPKKKKQGGRGGGFPRRNRRGDGGDRPSRPTRNADKPRVKPPAPVKSNPL</sequence>
<evidence type="ECO:0000256" key="1">
    <source>
        <dbReference type="SAM" id="MobiDB-lite"/>
    </source>
</evidence>
<evidence type="ECO:0000313" key="3">
    <source>
        <dbReference type="Proteomes" id="UP000292459"/>
    </source>
</evidence>
<dbReference type="EMBL" id="QVFV01000007">
    <property type="protein sequence ID" value="RZM75661.1"/>
    <property type="molecule type" value="Genomic_DNA"/>
</dbReference>